<sequence>LREEVETLRAQITQTVREQNETEELRERLAESERLVELMNKSWDERLKDTEAVYRERQKDLAEIGISVAGSGIKVEKDRFYLVNLNADPSLNELLVYYINVISTNSYA</sequence>
<keyword evidence="1" id="KW-0175">Coiled coil</keyword>
<dbReference type="Gene3D" id="6.10.250.2520">
    <property type="match status" value="1"/>
</dbReference>
<reference evidence="3" key="1">
    <citation type="submission" date="2016-06" db="UniProtKB">
        <authorList>
            <consortium name="WormBaseParasite"/>
        </authorList>
    </citation>
    <scope>IDENTIFICATION</scope>
</reference>
<dbReference type="Pfam" id="PF16183">
    <property type="entry name" value="Kinesin_assoc"/>
    <property type="match status" value="1"/>
</dbReference>
<dbReference type="WBParaSite" id="GPUH_0002615501-mRNA-1">
    <property type="protein sequence ID" value="GPUH_0002615501-mRNA-1"/>
    <property type="gene ID" value="GPUH_0002615501"/>
</dbReference>
<organism evidence="3">
    <name type="scientific">Gongylonema pulchrum</name>
    <dbReference type="NCBI Taxonomy" id="637853"/>
    <lineage>
        <taxon>Eukaryota</taxon>
        <taxon>Metazoa</taxon>
        <taxon>Ecdysozoa</taxon>
        <taxon>Nematoda</taxon>
        <taxon>Chromadorea</taxon>
        <taxon>Rhabditida</taxon>
        <taxon>Spirurina</taxon>
        <taxon>Spiruromorpha</taxon>
        <taxon>Spiruroidea</taxon>
        <taxon>Gongylonematidae</taxon>
        <taxon>Gongylonema</taxon>
    </lineage>
</organism>
<proteinExistence type="predicted"/>
<accession>A0A183EYT4</accession>
<name>A0A183EYT4_9BILA</name>
<protein>
    <submittedName>
        <fullName evidence="3">Kinesin_assoc domain-containing protein</fullName>
    </submittedName>
</protein>
<evidence type="ECO:0000259" key="2">
    <source>
        <dbReference type="Pfam" id="PF16183"/>
    </source>
</evidence>
<evidence type="ECO:0000313" key="3">
    <source>
        <dbReference type="WBParaSite" id="GPUH_0002615501-mRNA-1"/>
    </source>
</evidence>
<feature type="coiled-coil region" evidence="1">
    <location>
        <begin position="15"/>
        <end position="42"/>
    </location>
</feature>
<evidence type="ECO:0000256" key="1">
    <source>
        <dbReference type="SAM" id="Coils"/>
    </source>
</evidence>
<dbReference type="AlphaFoldDB" id="A0A183EYT4"/>
<dbReference type="InterPro" id="IPR032405">
    <property type="entry name" value="Kinesin_assoc"/>
</dbReference>
<feature type="domain" description="Kinesin-associated" evidence="2">
    <location>
        <begin position="9"/>
        <end position="100"/>
    </location>
</feature>